<evidence type="ECO:0000313" key="1">
    <source>
        <dbReference type="EMBL" id="ELU35959.1"/>
    </source>
</evidence>
<reference evidence="1 2" key="1">
    <citation type="journal article" date="2013" name="Nat. Commun.">
        <title>The evolution and pathogenic mechanisms of the rice sheath blight pathogen.</title>
        <authorList>
            <person name="Zheng A."/>
            <person name="Lin R."/>
            <person name="Xu L."/>
            <person name="Qin P."/>
            <person name="Tang C."/>
            <person name="Ai P."/>
            <person name="Zhang D."/>
            <person name="Liu Y."/>
            <person name="Sun Z."/>
            <person name="Feng H."/>
            <person name="Wang Y."/>
            <person name="Chen Y."/>
            <person name="Liang X."/>
            <person name="Fu R."/>
            <person name="Li Q."/>
            <person name="Zhang J."/>
            <person name="Yu X."/>
            <person name="Xie Z."/>
            <person name="Ding L."/>
            <person name="Guan P."/>
            <person name="Tang J."/>
            <person name="Liang Y."/>
            <person name="Wang S."/>
            <person name="Deng Q."/>
            <person name="Li S."/>
            <person name="Zhu J."/>
            <person name="Wang L."/>
            <person name="Liu H."/>
            <person name="Li P."/>
        </authorList>
    </citation>
    <scope>NUCLEOTIDE SEQUENCE [LARGE SCALE GENOMIC DNA]</scope>
    <source>
        <strain evidence="2">AG-1 IA</strain>
    </source>
</reference>
<dbReference type="Proteomes" id="UP000011668">
    <property type="component" value="Unassembled WGS sequence"/>
</dbReference>
<dbReference type="AlphaFoldDB" id="L8WHU9"/>
<sequence>MGYQIGNSFVTSPHEEHRIDLVSQAPDTFIRHTSMLPSIPHECSVLAYKDIMFADQTLVLLRCRVQMARYQNLTLCA</sequence>
<accession>L8WHU9</accession>
<evidence type="ECO:0000313" key="2">
    <source>
        <dbReference type="Proteomes" id="UP000011668"/>
    </source>
</evidence>
<keyword evidence="2" id="KW-1185">Reference proteome</keyword>
<name>L8WHU9_THACA</name>
<dbReference type="HOGENOM" id="CLU_2639816_0_0_1"/>
<proteinExistence type="predicted"/>
<gene>
    <name evidence="1" type="ORF">AG1IA_10011</name>
</gene>
<protein>
    <submittedName>
        <fullName evidence="1">Uncharacterized protein</fullName>
    </submittedName>
</protein>
<comment type="caution">
    <text evidence="1">The sequence shown here is derived from an EMBL/GenBank/DDBJ whole genome shotgun (WGS) entry which is preliminary data.</text>
</comment>
<dbReference type="EMBL" id="AFRT01004745">
    <property type="protein sequence ID" value="ELU35959.1"/>
    <property type="molecule type" value="Genomic_DNA"/>
</dbReference>
<organism evidence="1 2">
    <name type="scientific">Thanatephorus cucumeris (strain AG1-IA)</name>
    <name type="common">Rice sheath blight fungus</name>
    <name type="synonym">Rhizoctonia solani</name>
    <dbReference type="NCBI Taxonomy" id="983506"/>
    <lineage>
        <taxon>Eukaryota</taxon>
        <taxon>Fungi</taxon>
        <taxon>Dikarya</taxon>
        <taxon>Basidiomycota</taxon>
        <taxon>Agaricomycotina</taxon>
        <taxon>Agaricomycetes</taxon>
        <taxon>Cantharellales</taxon>
        <taxon>Ceratobasidiaceae</taxon>
        <taxon>Rhizoctonia</taxon>
        <taxon>Rhizoctonia solani AG-1</taxon>
    </lineage>
</organism>